<dbReference type="Gene3D" id="3.30.70.270">
    <property type="match status" value="1"/>
</dbReference>
<dbReference type="InterPro" id="IPR043128">
    <property type="entry name" value="Rev_trsase/Diguanyl_cyclase"/>
</dbReference>
<accession>A0A8X7CJ17</accession>
<keyword evidence="3" id="KW-1185">Reference proteome</keyword>
<gene>
    <name evidence="2" type="ORF">TNIN_440671</name>
</gene>
<dbReference type="Pfam" id="PF00078">
    <property type="entry name" value="RVT_1"/>
    <property type="match status" value="1"/>
</dbReference>
<dbReference type="EMBL" id="BMAV01016557">
    <property type="protein sequence ID" value="GFY67415.1"/>
    <property type="molecule type" value="Genomic_DNA"/>
</dbReference>
<dbReference type="SUPFAM" id="SSF56672">
    <property type="entry name" value="DNA/RNA polymerases"/>
    <property type="match status" value="1"/>
</dbReference>
<proteinExistence type="predicted"/>
<dbReference type="PANTHER" id="PTHR33332">
    <property type="entry name" value="REVERSE TRANSCRIPTASE DOMAIN-CONTAINING PROTEIN"/>
    <property type="match status" value="1"/>
</dbReference>
<protein>
    <recommendedName>
        <fullName evidence="1">Reverse transcriptase domain-containing protein</fullName>
    </recommendedName>
</protein>
<feature type="domain" description="Reverse transcriptase" evidence="1">
    <location>
        <begin position="1"/>
        <end position="100"/>
    </location>
</feature>
<dbReference type="InterPro" id="IPR043502">
    <property type="entry name" value="DNA/RNA_pol_sf"/>
</dbReference>
<dbReference type="Proteomes" id="UP000886998">
    <property type="component" value="Unassembled WGS sequence"/>
</dbReference>
<organism evidence="2 3">
    <name type="scientific">Trichonephila inaurata madagascariensis</name>
    <dbReference type="NCBI Taxonomy" id="2747483"/>
    <lineage>
        <taxon>Eukaryota</taxon>
        <taxon>Metazoa</taxon>
        <taxon>Ecdysozoa</taxon>
        <taxon>Arthropoda</taxon>
        <taxon>Chelicerata</taxon>
        <taxon>Arachnida</taxon>
        <taxon>Araneae</taxon>
        <taxon>Araneomorphae</taxon>
        <taxon>Entelegynae</taxon>
        <taxon>Araneoidea</taxon>
        <taxon>Nephilidae</taxon>
        <taxon>Trichonephila</taxon>
        <taxon>Trichonephila inaurata</taxon>
    </lineage>
</organism>
<evidence type="ECO:0000259" key="1">
    <source>
        <dbReference type="PROSITE" id="PS50878"/>
    </source>
</evidence>
<dbReference type="AlphaFoldDB" id="A0A8X7CJ17"/>
<name>A0A8X7CJ17_9ARAC</name>
<dbReference type="InterPro" id="IPR000477">
    <property type="entry name" value="RT_dom"/>
</dbReference>
<comment type="caution">
    <text evidence="2">The sequence shown here is derived from an EMBL/GenBank/DDBJ whole genome shotgun (WGS) entry which is preliminary data.</text>
</comment>
<evidence type="ECO:0000313" key="3">
    <source>
        <dbReference type="Proteomes" id="UP000886998"/>
    </source>
</evidence>
<dbReference type="OrthoDB" id="6515679at2759"/>
<reference evidence="2" key="1">
    <citation type="submission" date="2020-08" db="EMBL/GenBank/DDBJ databases">
        <title>Multicomponent nature underlies the extraordinary mechanical properties of spider dragline silk.</title>
        <authorList>
            <person name="Kono N."/>
            <person name="Nakamura H."/>
            <person name="Mori M."/>
            <person name="Yoshida Y."/>
            <person name="Ohtoshi R."/>
            <person name="Malay A.D."/>
            <person name="Moran D.A.P."/>
            <person name="Tomita M."/>
            <person name="Numata K."/>
            <person name="Arakawa K."/>
        </authorList>
    </citation>
    <scope>NUCLEOTIDE SEQUENCE</scope>
</reference>
<dbReference type="PROSITE" id="PS50878">
    <property type="entry name" value="RT_POL"/>
    <property type="match status" value="1"/>
</dbReference>
<dbReference type="GO" id="GO:0071897">
    <property type="term" value="P:DNA biosynthetic process"/>
    <property type="evidence" value="ECO:0007669"/>
    <property type="project" value="UniProtKB-ARBA"/>
</dbReference>
<sequence length="100" mass="11431">MRYNGCLSKSRKILTSVPQGSVLGPFLFLLYVNDIHTIINKDTKVACYADDIAIWTSDREIDISEKKLQHSLNGILKRTQSLKLKINVEKTTNCLCLYNR</sequence>
<evidence type="ECO:0000313" key="2">
    <source>
        <dbReference type="EMBL" id="GFY67415.1"/>
    </source>
</evidence>